<gene>
    <name evidence="1" type="ORF">QFC22_005716</name>
</gene>
<reference evidence="1" key="1">
    <citation type="submission" date="2023-04" db="EMBL/GenBank/DDBJ databases">
        <title>Draft Genome sequencing of Naganishia species isolated from polar environments using Oxford Nanopore Technology.</title>
        <authorList>
            <person name="Leo P."/>
            <person name="Venkateswaran K."/>
        </authorList>
    </citation>
    <scope>NUCLEOTIDE SEQUENCE</scope>
    <source>
        <strain evidence="1">MNA-CCFEE 5425</strain>
    </source>
</reference>
<dbReference type="Proteomes" id="UP001243375">
    <property type="component" value="Unassembled WGS sequence"/>
</dbReference>
<evidence type="ECO:0000313" key="1">
    <source>
        <dbReference type="EMBL" id="KAJ9114264.1"/>
    </source>
</evidence>
<comment type="caution">
    <text evidence="1">The sequence shown here is derived from an EMBL/GenBank/DDBJ whole genome shotgun (WGS) entry which is preliminary data.</text>
</comment>
<dbReference type="EMBL" id="JASBWU010000019">
    <property type="protein sequence ID" value="KAJ9114264.1"/>
    <property type="molecule type" value="Genomic_DNA"/>
</dbReference>
<organism evidence="1 2">
    <name type="scientific">Naganishia vaughanmartiniae</name>
    <dbReference type="NCBI Taxonomy" id="1424756"/>
    <lineage>
        <taxon>Eukaryota</taxon>
        <taxon>Fungi</taxon>
        <taxon>Dikarya</taxon>
        <taxon>Basidiomycota</taxon>
        <taxon>Agaricomycotina</taxon>
        <taxon>Tremellomycetes</taxon>
        <taxon>Filobasidiales</taxon>
        <taxon>Filobasidiaceae</taxon>
        <taxon>Naganishia</taxon>
    </lineage>
</organism>
<keyword evidence="2" id="KW-1185">Reference proteome</keyword>
<name>A0ACC2WR74_9TREE</name>
<proteinExistence type="predicted"/>
<protein>
    <submittedName>
        <fullName evidence="1">Uncharacterized protein</fullName>
    </submittedName>
</protein>
<sequence length="1072" mass="111276">MLQQPSPTRRSAGPTTSAGTFNTNNESGLSISPLPWNRSSGTGSSVQNNNGGGGGQGTLGVHHHGYRNGNQNSGAAAYDRPTSAMSGRGYATTGFGDREGMIMGLGKDGAGQGSSRDNSNATGLQGIGIARAESPAMAELIARVARTEAALADLNQQVASLNTLVKGLQISATTIPSPSPYMSHHNHGNNVGGGMMYSGDMGRLGVPAISRPGSVAPGGGMKSPTPSMESQASATPTGAPIGGTGTAISASGLFRENNGGNGNLGGQQVDVANLGQQIAALSASVAQLQRMQTTKQTQILNTGGEKRVSPVAETTRGESGSPAEFEKENEVDVAYEQSGRSAGRGAAAQNRGEGEAPIPCESGSLPINSNTSAMTTPSALSVTSPLGATGSQHDYFPPMGSMNGRPTPNGRHYSQSGGAGAGNGNGQGQQQQALGNSMPGSLAPPTGRARPNVGRSVSSSMVLSQQQQQQQGNMHIMNGHGFNDWPHGGNNANNNGNGMKLGLSGNNGMITPGLSGGPRDRGDPPTPGGTAGGPAGIMVSKWEHLPLSMDLQRQIVKYGIGPPNKIQSRALPFMLRGSDIIAQAPPTQERIITYVIPVVQLCLALASMQQQQGQQQHGYKGPCAIIVTTTVDQATQAHKLVRDIGAPLGIRSGLAVGASGADISGDLRMMHQNSIQVVVGTPARLHDVFVKYAGNGGLPGAEVRMLVLDEVDQLIARNLYENVSGIVRLLPAPRTKPNNNPSGGAGVIGTPAASSSFDPNVQSPFYPTSPMPYSSAPGSAAQSSSANRPGNGSGMQLSVNPERQTCIFSNTIPTDVINFSQSIQVREPVRVLVRREGGPGGANESSTAGNLRHYYLYLALASGASGRAVRDASSGTGPGTIGSGRGSQRQPDGEANKAKEYKLEALADLLQEYPLWQAIIHVGSQTTMEAVLSKLASRQLEGIALTQDMPTQTRQATLNKWRQSAQVGRGPRFLIAFDVVIKTPEVSQCPLVINYDLPRSVEGYAQRVAPALSASNNSNGPTNRRGMNDLQAPSVILNFIQAAGGDVEMLRSTECAYRFKCSEVPSSFRDLF</sequence>
<accession>A0ACC2WR74</accession>
<evidence type="ECO:0000313" key="2">
    <source>
        <dbReference type="Proteomes" id="UP001243375"/>
    </source>
</evidence>